<evidence type="ECO:0000313" key="2">
    <source>
        <dbReference type="EMBL" id="KAF3842632.1"/>
    </source>
</evidence>
<evidence type="ECO:0000313" key="3">
    <source>
        <dbReference type="Proteomes" id="UP000518266"/>
    </source>
</evidence>
<evidence type="ECO:0000256" key="1">
    <source>
        <dbReference type="SAM" id="MobiDB-lite"/>
    </source>
</evidence>
<dbReference type="Proteomes" id="UP000518266">
    <property type="component" value="Unassembled WGS sequence"/>
</dbReference>
<protein>
    <submittedName>
        <fullName evidence="2">Uncharacterized protein</fullName>
    </submittedName>
</protein>
<proteinExistence type="predicted"/>
<keyword evidence="3" id="KW-1185">Reference proteome</keyword>
<comment type="caution">
    <text evidence="2">The sequence shown here is derived from an EMBL/GenBank/DDBJ whole genome shotgun (WGS) entry which is preliminary data.</text>
</comment>
<dbReference type="OrthoDB" id="8963237at2759"/>
<dbReference type="EMBL" id="JAAKFY010000018">
    <property type="protein sequence ID" value="KAF3842632.1"/>
    <property type="molecule type" value="Genomic_DNA"/>
</dbReference>
<feature type="compositionally biased region" description="Pro residues" evidence="1">
    <location>
        <begin position="207"/>
        <end position="220"/>
    </location>
</feature>
<dbReference type="AlphaFoldDB" id="A0A7J5XZS4"/>
<feature type="compositionally biased region" description="Pro residues" evidence="1">
    <location>
        <begin position="254"/>
        <end position="268"/>
    </location>
</feature>
<gene>
    <name evidence="2" type="ORF">F7725_001481</name>
</gene>
<feature type="region of interest" description="Disordered" evidence="1">
    <location>
        <begin position="207"/>
        <end position="298"/>
    </location>
</feature>
<name>A0A7J5XZS4_DISMA</name>
<accession>A0A7J5XZS4</accession>
<feature type="compositionally biased region" description="Low complexity" evidence="1">
    <location>
        <begin position="275"/>
        <end position="292"/>
    </location>
</feature>
<sequence>MWNTWIAKMSSPTSKLTLCQRNTSRKKDKKVLDCQRTKPRSKAHTACHDQVILPFSTTYLSETAFSALVAIKTKARKHWTFTTTLDWLSLTLHGHSIPGCGHKPKSPESPPTWKHTCLLIREDTEDTSTVEDQVAMAILASSPWLVSEMGEALCSVVAPPPYSYDPNGRFTPRSEDYFNLGVQDQSLPPPLMRLPYEAPTTAYLPSAPAPSPLPHPPTFPITPYTTTSPLCPLGGTAEGVLPPPPPTWWVTSQPSPPTTPPTTSPPPSDSHLPISSCSMSSANSANSANESAGRFSQR</sequence>
<reference evidence="2 3" key="1">
    <citation type="submission" date="2020-03" db="EMBL/GenBank/DDBJ databases">
        <title>Dissostichus mawsoni Genome sequencing and assembly.</title>
        <authorList>
            <person name="Park H."/>
        </authorList>
    </citation>
    <scope>NUCLEOTIDE SEQUENCE [LARGE SCALE GENOMIC DNA]</scope>
    <source>
        <strain evidence="2">DM0001</strain>
        <tissue evidence="2">Muscle</tissue>
    </source>
</reference>
<organism evidence="2 3">
    <name type="scientific">Dissostichus mawsoni</name>
    <name type="common">Antarctic cod</name>
    <dbReference type="NCBI Taxonomy" id="36200"/>
    <lineage>
        <taxon>Eukaryota</taxon>
        <taxon>Metazoa</taxon>
        <taxon>Chordata</taxon>
        <taxon>Craniata</taxon>
        <taxon>Vertebrata</taxon>
        <taxon>Euteleostomi</taxon>
        <taxon>Actinopterygii</taxon>
        <taxon>Neopterygii</taxon>
        <taxon>Teleostei</taxon>
        <taxon>Neoteleostei</taxon>
        <taxon>Acanthomorphata</taxon>
        <taxon>Eupercaria</taxon>
        <taxon>Perciformes</taxon>
        <taxon>Notothenioidei</taxon>
        <taxon>Nototheniidae</taxon>
        <taxon>Dissostichus</taxon>
    </lineage>
</organism>